<evidence type="ECO:0000256" key="5">
    <source>
        <dbReference type="ARBA" id="ARBA00025466"/>
    </source>
</evidence>
<evidence type="ECO:0000259" key="7">
    <source>
        <dbReference type="Pfam" id="PF13873"/>
    </source>
</evidence>
<accession>A0A835GRX5</accession>
<comment type="caution">
    <text evidence="8">The sequence shown here is derived from an EMBL/GenBank/DDBJ whole genome shotgun (WGS) entry which is preliminary data.</text>
</comment>
<evidence type="ECO:0000313" key="9">
    <source>
        <dbReference type="Proteomes" id="UP000648187"/>
    </source>
</evidence>
<dbReference type="AlphaFoldDB" id="A0A835GRX5"/>
<keyword evidence="9" id="KW-1185">Reference proteome</keyword>
<evidence type="ECO:0000256" key="3">
    <source>
        <dbReference type="ARBA" id="ARBA00023015"/>
    </source>
</evidence>
<protein>
    <recommendedName>
        <fullName evidence="2">Regulatory protein zeste</fullName>
    </recommendedName>
</protein>
<evidence type="ECO:0000256" key="1">
    <source>
        <dbReference type="ARBA" id="ARBA00011764"/>
    </source>
</evidence>
<comment type="subunit">
    <text evidence="1">Self-associates forming complexes of several hundred monomers.</text>
</comment>
<dbReference type="EMBL" id="JACKWZ010000005">
    <property type="protein sequence ID" value="KAF9424092.1"/>
    <property type="molecule type" value="Genomic_DNA"/>
</dbReference>
<dbReference type="PANTHER" id="PTHR21411">
    <property type="entry name" value="APONTIC"/>
    <property type="match status" value="1"/>
</dbReference>
<keyword evidence="4" id="KW-0804">Transcription</keyword>
<comment type="function">
    <text evidence="5">Involved in transvection phenomena (= synapsis-dependent gene expression), where the synaptic pairing of chromosomes carrying genes with which zeste interacts influences the expression of these genes. Zeste binds to DNA and stimulates transcription from a nearby promoter.</text>
</comment>
<name>A0A835GRX5_SPOEX</name>
<evidence type="ECO:0000256" key="2">
    <source>
        <dbReference type="ARBA" id="ARBA00016807"/>
    </source>
</evidence>
<feature type="region of interest" description="Disordered" evidence="6">
    <location>
        <begin position="81"/>
        <end position="105"/>
    </location>
</feature>
<dbReference type="Pfam" id="PF13873">
    <property type="entry name" value="Myb_DNA-bind_5"/>
    <property type="match status" value="1"/>
</dbReference>
<dbReference type="Proteomes" id="UP000648187">
    <property type="component" value="Unassembled WGS sequence"/>
</dbReference>
<dbReference type="OrthoDB" id="6084504at2759"/>
<evidence type="ECO:0000256" key="4">
    <source>
        <dbReference type="ARBA" id="ARBA00023163"/>
    </source>
</evidence>
<evidence type="ECO:0000256" key="6">
    <source>
        <dbReference type="SAM" id="MobiDB-lite"/>
    </source>
</evidence>
<reference evidence="8" key="1">
    <citation type="submission" date="2020-08" db="EMBL/GenBank/DDBJ databases">
        <title>Spodoptera exigua strain:BAW_Kor-Di-RS1 Genome sequencing and assembly.</title>
        <authorList>
            <person name="Kim J."/>
            <person name="Nam H.Y."/>
            <person name="Kwon M."/>
            <person name="Choi J.H."/>
            <person name="Cho S.R."/>
            <person name="Kim G.-H."/>
        </authorList>
    </citation>
    <scope>NUCLEOTIDE SEQUENCE</scope>
    <source>
        <strain evidence="8">BAW_Kor-Di-RS1</strain>
        <tissue evidence="8">Whole-body</tissue>
    </source>
</reference>
<dbReference type="PANTHER" id="PTHR21411:SF0">
    <property type="entry name" value="REGULATORY PROTEIN ZESTE"/>
    <property type="match status" value="1"/>
</dbReference>
<proteinExistence type="predicted"/>
<evidence type="ECO:0000313" key="8">
    <source>
        <dbReference type="EMBL" id="KAF9424092.1"/>
    </source>
</evidence>
<feature type="domain" description="Myb/SANT-like DNA-binding" evidence="7">
    <location>
        <begin position="8"/>
        <end position="83"/>
    </location>
</feature>
<sequence>MEQQKRKRGENWSCDEKEILRQLIAQSAHILEDKSTKSSVNLQKIKEWKNVQVKFNELTGKFRSGGELKLAWKRMKLSAKSNLSMHRREQRMTGGGEKPPSPSPEDLAVMAIAPHDFVIETNDYDSDALDPVPVPTINAAGIDSKPGPSFETVSFHIETCEDRPEKDFVSLQDTTNSEACVGEQATIKKKKSLQNRTDEMRQTIVESNAAFKKRQLEMMEEEHAYNVEIAKLKIQKLKLEISLLENKTRLQ</sequence>
<dbReference type="InterPro" id="IPR028002">
    <property type="entry name" value="Myb_DNA-bind_5"/>
</dbReference>
<gene>
    <name evidence="8" type="ORF">HW555_000801</name>
</gene>
<organism evidence="8 9">
    <name type="scientific">Spodoptera exigua</name>
    <name type="common">Beet armyworm</name>
    <name type="synonym">Noctua fulgens</name>
    <dbReference type="NCBI Taxonomy" id="7107"/>
    <lineage>
        <taxon>Eukaryota</taxon>
        <taxon>Metazoa</taxon>
        <taxon>Ecdysozoa</taxon>
        <taxon>Arthropoda</taxon>
        <taxon>Hexapoda</taxon>
        <taxon>Insecta</taxon>
        <taxon>Pterygota</taxon>
        <taxon>Neoptera</taxon>
        <taxon>Endopterygota</taxon>
        <taxon>Lepidoptera</taxon>
        <taxon>Glossata</taxon>
        <taxon>Ditrysia</taxon>
        <taxon>Noctuoidea</taxon>
        <taxon>Noctuidae</taxon>
        <taxon>Amphipyrinae</taxon>
        <taxon>Spodoptera</taxon>
    </lineage>
</organism>
<keyword evidence="3" id="KW-0805">Transcription regulation</keyword>